<proteinExistence type="inferred from homology"/>
<dbReference type="PANTHER" id="PTHR31651">
    <property type="match status" value="1"/>
</dbReference>
<feature type="transmembrane region" description="Helical" evidence="10">
    <location>
        <begin position="267"/>
        <end position="288"/>
    </location>
</feature>
<dbReference type="STRING" id="35608.A0A2U1L3Q8"/>
<name>A0A2U1L3Q8_ARTAN</name>
<keyword evidence="3 10" id="KW-0812">Transmembrane</keyword>
<dbReference type="InterPro" id="IPR004776">
    <property type="entry name" value="Mem_transp_PIN-like"/>
</dbReference>
<evidence type="ECO:0000313" key="11">
    <source>
        <dbReference type="EMBL" id="PWA43611.1"/>
    </source>
</evidence>
<evidence type="ECO:0000256" key="1">
    <source>
        <dbReference type="ARBA" id="ARBA00004477"/>
    </source>
</evidence>
<feature type="transmembrane region" description="Helical" evidence="10">
    <location>
        <begin position="336"/>
        <end position="360"/>
    </location>
</feature>
<feature type="transmembrane region" description="Helical" evidence="10">
    <location>
        <begin position="6"/>
        <end position="30"/>
    </location>
</feature>
<dbReference type="AlphaFoldDB" id="A0A2U1L3Q8"/>
<protein>
    <submittedName>
        <fullName evidence="11">Auxin efflux carrier</fullName>
    </submittedName>
</protein>
<dbReference type="InterPro" id="IPR045033">
    <property type="entry name" value="PILS1/3/4/5/7"/>
</dbReference>
<dbReference type="GO" id="GO:0009734">
    <property type="term" value="P:auxin-activated signaling pathway"/>
    <property type="evidence" value="ECO:0007669"/>
    <property type="project" value="UniProtKB-KW"/>
</dbReference>
<feature type="transmembrane region" description="Helical" evidence="10">
    <location>
        <begin position="225"/>
        <end position="247"/>
    </location>
</feature>
<dbReference type="Pfam" id="PF03547">
    <property type="entry name" value="Mem_trans"/>
    <property type="match status" value="1"/>
</dbReference>
<feature type="transmembrane region" description="Helical" evidence="10">
    <location>
        <begin position="372"/>
        <end position="393"/>
    </location>
</feature>
<dbReference type="Proteomes" id="UP000245207">
    <property type="component" value="Unassembled WGS sequence"/>
</dbReference>
<evidence type="ECO:0000256" key="8">
    <source>
        <dbReference type="ARBA" id="ARBA00025100"/>
    </source>
</evidence>
<comment type="subcellular location">
    <subcellularLocation>
        <location evidence="1">Endoplasmic reticulum membrane</location>
        <topology evidence="1">Multi-pass membrane protein</topology>
    </subcellularLocation>
</comment>
<keyword evidence="6 10" id="KW-0472">Membrane</keyword>
<organism evidence="11 12">
    <name type="scientific">Artemisia annua</name>
    <name type="common">Sweet wormwood</name>
    <dbReference type="NCBI Taxonomy" id="35608"/>
    <lineage>
        <taxon>Eukaryota</taxon>
        <taxon>Viridiplantae</taxon>
        <taxon>Streptophyta</taxon>
        <taxon>Embryophyta</taxon>
        <taxon>Tracheophyta</taxon>
        <taxon>Spermatophyta</taxon>
        <taxon>Magnoliopsida</taxon>
        <taxon>eudicotyledons</taxon>
        <taxon>Gunneridae</taxon>
        <taxon>Pentapetalae</taxon>
        <taxon>asterids</taxon>
        <taxon>campanulids</taxon>
        <taxon>Asterales</taxon>
        <taxon>Asteraceae</taxon>
        <taxon>Asteroideae</taxon>
        <taxon>Anthemideae</taxon>
        <taxon>Artemisiinae</taxon>
        <taxon>Artemisia</taxon>
    </lineage>
</organism>
<feature type="transmembrane region" description="Helical" evidence="10">
    <location>
        <begin position="73"/>
        <end position="94"/>
    </location>
</feature>
<dbReference type="GO" id="GO:0080162">
    <property type="term" value="P:endoplasmic reticulum to cytosol auxin transport"/>
    <property type="evidence" value="ECO:0007669"/>
    <property type="project" value="InterPro"/>
</dbReference>
<accession>A0A2U1L3Q8</accession>
<feature type="transmembrane region" description="Helical" evidence="10">
    <location>
        <begin position="42"/>
        <end position="61"/>
    </location>
</feature>
<feature type="transmembrane region" description="Helical" evidence="10">
    <location>
        <begin position="106"/>
        <end position="127"/>
    </location>
</feature>
<comment type="function">
    <text evidence="8">Involved in cellular auxin homeostasis by regulating auxin metabolism. Regulates intracellular auxin accumulation at the endoplasmic reticulum and thus auxin availability for nuclear auxin signaling.</text>
</comment>
<sequence length="394" mass="41993">MGFLDLFSAASMPVLKVLLVTGLGSFLAMESVDILGPTTRKLVNNLVFFVFNPALVGSNLASTITLETIKIMWFMPINILLTFVIGSALGWVLMLIAKPPQHLKGLILGTCAGGNLGNMPLIIIPAVCKESGSPFGDPNVCNDHGVAYASLSMAVGAVFLWSYVYNLVRIFAKDSSNKETLAVTAQEDLTQALLPSSTSATDSEGKAKVMFNGMKQRLGKFVQRINLKAIFAPSTSGAIVGFFIGTIPLMRNLLIGTTAPLRVIQDSAVLVGDAAIPVVTLIVGGNLLKGLKGSSSGISLKIVLGIAAVRYIFLPLFGIVIVKSAHHYGLVNSDPLYLFVLLLQFALPPAMNISTIVQLFGAGESDCSVIMLWTYSLASISLTLWSTFFMWLVG</sequence>
<keyword evidence="5 10" id="KW-1133">Transmembrane helix</keyword>
<dbReference type="PANTHER" id="PTHR31651:SF33">
    <property type="entry name" value="PROTEIN PIN-LIKES 1"/>
    <property type="match status" value="1"/>
</dbReference>
<evidence type="ECO:0000256" key="5">
    <source>
        <dbReference type="ARBA" id="ARBA00022989"/>
    </source>
</evidence>
<comment type="similarity">
    <text evidence="9">Belongs to the auxin efflux carrier (TC 2.A.69.2) family.</text>
</comment>
<dbReference type="EMBL" id="PKPP01011734">
    <property type="protein sequence ID" value="PWA43611.1"/>
    <property type="molecule type" value="Genomic_DNA"/>
</dbReference>
<evidence type="ECO:0000313" key="12">
    <source>
        <dbReference type="Proteomes" id="UP000245207"/>
    </source>
</evidence>
<feature type="transmembrane region" description="Helical" evidence="10">
    <location>
        <begin position="300"/>
        <end position="321"/>
    </location>
</feature>
<keyword evidence="7" id="KW-0927">Auxin signaling pathway</keyword>
<dbReference type="OrthoDB" id="191139at2759"/>
<comment type="caution">
    <text evidence="11">The sequence shown here is derived from an EMBL/GenBank/DDBJ whole genome shotgun (WGS) entry which is preliminary data.</text>
</comment>
<keyword evidence="12" id="KW-1185">Reference proteome</keyword>
<evidence type="ECO:0000256" key="2">
    <source>
        <dbReference type="ARBA" id="ARBA00022448"/>
    </source>
</evidence>
<dbReference type="GO" id="GO:0005789">
    <property type="term" value="C:endoplasmic reticulum membrane"/>
    <property type="evidence" value="ECO:0007669"/>
    <property type="project" value="UniProtKB-SubCell"/>
</dbReference>
<reference evidence="11 12" key="1">
    <citation type="journal article" date="2018" name="Mol. Plant">
        <title>The genome of Artemisia annua provides insight into the evolution of Asteraceae family and artemisinin biosynthesis.</title>
        <authorList>
            <person name="Shen Q."/>
            <person name="Zhang L."/>
            <person name="Liao Z."/>
            <person name="Wang S."/>
            <person name="Yan T."/>
            <person name="Shi P."/>
            <person name="Liu M."/>
            <person name="Fu X."/>
            <person name="Pan Q."/>
            <person name="Wang Y."/>
            <person name="Lv Z."/>
            <person name="Lu X."/>
            <person name="Zhang F."/>
            <person name="Jiang W."/>
            <person name="Ma Y."/>
            <person name="Chen M."/>
            <person name="Hao X."/>
            <person name="Li L."/>
            <person name="Tang Y."/>
            <person name="Lv G."/>
            <person name="Zhou Y."/>
            <person name="Sun X."/>
            <person name="Brodelius P.E."/>
            <person name="Rose J.K.C."/>
            <person name="Tang K."/>
        </authorList>
    </citation>
    <scope>NUCLEOTIDE SEQUENCE [LARGE SCALE GENOMIC DNA]</scope>
    <source>
        <strain evidence="12">cv. Huhao1</strain>
        <tissue evidence="11">Leaf</tissue>
    </source>
</reference>
<evidence type="ECO:0000256" key="4">
    <source>
        <dbReference type="ARBA" id="ARBA00022824"/>
    </source>
</evidence>
<evidence type="ECO:0000256" key="7">
    <source>
        <dbReference type="ARBA" id="ARBA00023294"/>
    </source>
</evidence>
<evidence type="ECO:0000256" key="3">
    <source>
        <dbReference type="ARBA" id="ARBA00022692"/>
    </source>
</evidence>
<evidence type="ECO:0000256" key="6">
    <source>
        <dbReference type="ARBA" id="ARBA00023136"/>
    </source>
</evidence>
<feature type="transmembrane region" description="Helical" evidence="10">
    <location>
        <begin position="147"/>
        <end position="168"/>
    </location>
</feature>
<gene>
    <name evidence="11" type="ORF">CTI12_AA533970</name>
</gene>
<keyword evidence="4" id="KW-0256">Endoplasmic reticulum</keyword>
<evidence type="ECO:0000256" key="10">
    <source>
        <dbReference type="SAM" id="Phobius"/>
    </source>
</evidence>
<keyword evidence="2" id="KW-0813">Transport</keyword>
<evidence type="ECO:0000256" key="9">
    <source>
        <dbReference type="ARBA" id="ARBA00025752"/>
    </source>
</evidence>